<reference evidence="1 2" key="1">
    <citation type="submission" date="2015-05" db="EMBL/GenBank/DDBJ databases">
        <title>Draft Genome assembly of Streptomyces showdoensis.</title>
        <authorList>
            <person name="Thapa K.K."/>
            <person name="Metsa-Ketela M."/>
        </authorList>
    </citation>
    <scope>NUCLEOTIDE SEQUENCE [LARGE SCALE GENOMIC DNA]</scope>
    <source>
        <strain evidence="1 2">ATCC 15227</strain>
    </source>
</reference>
<comment type="caution">
    <text evidence="1">The sequence shown here is derived from an EMBL/GenBank/DDBJ whole genome shotgun (WGS) entry which is preliminary data.</text>
</comment>
<accession>A0A2P2GR11</accession>
<dbReference type="EMBL" id="LAQS01000012">
    <property type="protein sequence ID" value="KKZ73943.1"/>
    <property type="molecule type" value="Genomic_DNA"/>
</dbReference>
<dbReference type="Proteomes" id="UP000265325">
    <property type="component" value="Unassembled WGS sequence"/>
</dbReference>
<keyword evidence="2" id="KW-1185">Reference proteome</keyword>
<organism evidence="1 2">
    <name type="scientific">Streptomyces showdoensis</name>
    <dbReference type="NCBI Taxonomy" id="68268"/>
    <lineage>
        <taxon>Bacteria</taxon>
        <taxon>Bacillati</taxon>
        <taxon>Actinomycetota</taxon>
        <taxon>Actinomycetes</taxon>
        <taxon>Kitasatosporales</taxon>
        <taxon>Streptomycetaceae</taxon>
        <taxon>Streptomyces</taxon>
    </lineage>
</organism>
<sequence length="84" mass="8926">MSAPTRTFVDGVESKPDAYELAAGMAKILVRAGLTLRYGVSVHRIPISRGDTGWGVWLTDRTPDQAPPAGVPFLALPSQFTTAA</sequence>
<name>A0A2P2GR11_STREW</name>
<gene>
    <name evidence="1" type="ORF">VO63_10060</name>
</gene>
<evidence type="ECO:0000313" key="2">
    <source>
        <dbReference type="Proteomes" id="UP000265325"/>
    </source>
</evidence>
<proteinExistence type="predicted"/>
<evidence type="ECO:0000313" key="1">
    <source>
        <dbReference type="EMBL" id="KKZ73943.1"/>
    </source>
</evidence>
<dbReference type="AlphaFoldDB" id="A0A2P2GR11"/>
<protein>
    <submittedName>
        <fullName evidence="1">Uncharacterized protein</fullName>
    </submittedName>
</protein>